<dbReference type="PANTHER" id="PTHR45625">
    <property type="entry name" value="PEPTIDYL-PROLYL CIS-TRANS ISOMERASE-RELATED"/>
    <property type="match status" value="1"/>
</dbReference>
<feature type="region of interest" description="Disordered" evidence="5">
    <location>
        <begin position="78"/>
        <end position="105"/>
    </location>
</feature>
<evidence type="ECO:0000256" key="4">
    <source>
        <dbReference type="ARBA" id="ARBA00040797"/>
    </source>
</evidence>
<comment type="similarity">
    <text evidence="3">Belongs to the cyclophilin-type PPIase family. PPIL3 subfamily.</text>
</comment>
<dbReference type="Proteomes" id="UP001287286">
    <property type="component" value="Unassembled WGS sequence"/>
</dbReference>
<dbReference type="EMBL" id="JAWRVI010000077">
    <property type="protein sequence ID" value="KAK4081009.1"/>
    <property type="molecule type" value="Genomic_DNA"/>
</dbReference>
<evidence type="ECO:0000259" key="6">
    <source>
        <dbReference type="PROSITE" id="PS50072"/>
    </source>
</evidence>
<dbReference type="PROSITE" id="PS50072">
    <property type="entry name" value="CSA_PPIASE_2"/>
    <property type="match status" value="1"/>
</dbReference>
<protein>
    <recommendedName>
        <fullName evidence="4">Peptidyl-prolyl cis-trans isomerase-like 3</fullName>
    </recommendedName>
    <alternativeName>
        <fullName evidence="2">Rotamase</fullName>
    </alternativeName>
</protein>
<keyword evidence="8" id="KW-0413">Isomerase</keyword>
<dbReference type="Pfam" id="PF00160">
    <property type="entry name" value="Pro_isomerase"/>
    <property type="match status" value="1"/>
</dbReference>
<feature type="region of interest" description="Disordered" evidence="5">
    <location>
        <begin position="259"/>
        <end position="286"/>
    </location>
</feature>
<dbReference type="Gene3D" id="2.40.100.10">
    <property type="entry name" value="Cyclophilin-like"/>
    <property type="match status" value="1"/>
</dbReference>
<evidence type="ECO:0000256" key="1">
    <source>
        <dbReference type="ARBA" id="ARBA00000971"/>
    </source>
</evidence>
<evidence type="ECO:0000313" key="8">
    <source>
        <dbReference type="EMBL" id="PWI73759.1"/>
    </source>
</evidence>
<dbReference type="EMBL" id="LCWV01000004">
    <property type="protein sequence ID" value="PWI73759.1"/>
    <property type="molecule type" value="Genomic_DNA"/>
</dbReference>
<evidence type="ECO:0000256" key="2">
    <source>
        <dbReference type="ARBA" id="ARBA00029569"/>
    </source>
</evidence>
<feature type="region of interest" description="Disordered" evidence="5">
    <location>
        <begin position="199"/>
        <end position="246"/>
    </location>
</feature>
<comment type="caution">
    <text evidence="8">The sequence shown here is derived from an EMBL/GenBank/DDBJ whole genome shotgun (WGS) entry which is preliminary data.</text>
</comment>
<dbReference type="Proteomes" id="UP000245956">
    <property type="component" value="Unassembled WGS sequence"/>
</dbReference>
<feature type="compositionally biased region" description="Basic and acidic residues" evidence="5">
    <location>
        <begin position="96"/>
        <end position="105"/>
    </location>
</feature>
<dbReference type="AlphaFoldDB" id="A0A2U3EGX4"/>
<reference evidence="8" key="1">
    <citation type="submission" date="2015-05" db="EMBL/GenBank/DDBJ databases">
        <authorList>
            <person name="Wang D.B."/>
            <person name="Wang M."/>
        </authorList>
    </citation>
    <scope>NUCLEOTIDE SEQUENCE</scope>
    <source>
        <strain evidence="8">36-1</strain>
    </source>
</reference>
<gene>
    <name evidence="8" type="ORF">PCL_09035</name>
    <name evidence="7" type="ORF">Purlil1_11766</name>
</gene>
<reference evidence="7 10" key="4">
    <citation type="journal article" date="2024" name="Microbiol. Resour. Announc.">
        <title>Genome annotations for the ascomycete fungi Trichoderma harzianum, Trichoderma aggressivum, and Purpureocillium lilacinum.</title>
        <authorList>
            <person name="Beijen E.P.W."/>
            <person name="Ohm R.A."/>
        </authorList>
    </citation>
    <scope>NUCLEOTIDE SEQUENCE [LARGE SCALE GENOMIC DNA]</scope>
    <source>
        <strain evidence="7 10">CBS 150709</strain>
    </source>
</reference>
<dbReference type="InterPro" id="IPR020892">
    <property type="entry name" value="Cyclophilin-type_PPIase_CS"/>
</dbReference>
<dbReference type="PANTHER" id="PTHR45625:SF2">
    <property type="entry name" value="PEPTIDYL-PROLYL CIS-TRANS ISOMERASE-LIKE 3"/>
    <property type="match status" value="1"/>
</dbReference>
<evidence type="ECO:0000256" key="3">
    <source>
        <dbReference type="ARBA" id="ARBA00038286"/>
    </source>
</evidence>
<dbReference type="GO" id="GO:0006457">
    <property type="term" value="P:protein folding"/>
    <property type="evidence" value="ECO:0007669"/>
    <property type="project" value="InterPro"/>
</dbReference>
<dbReference type="PROSITE" id="PS00170">
    <property type="entry name" value="CSA_PPIASE_1"/>
    <property type="match status" value="1"/>
</dbReference>
<dbReference type="GO" id="GO:0003755">
    <property type="term" value="F:peptidyl-prolyl cis-trans isomerase activity"/>
    <property type="evidence" value="ECO:0007669"/>
    <property type="project" value="UniProtKB-EC"/>
</dbReference>
<evidence type="ECO:0000313" key="7">
    <source>
        <dbReference type="EMBL" id="KAK4081009.1"/>
    </source>
</evidence>
<sequence length="456" mass="49250">MHAEMLRSPPPKPRAGLRTESWAASDSRGWLTVCHMARTGAPQIARDSACDSVTMRPRVSPHPARVTVAHPGGQLAASAKAARSASGGQGGTALDQARDSSNKWPRPDGELLLMRRQPLPWHKTCFLKPPAPAPGLVRLRRSKPWPAGCLRVHPVPVVPFLDPSIPPAPKTHGCSDAPADNDSFQGRFQVPVHPFMGAGARSPARHPDSAPHLPSGTGARWRTLTSRPDRLKWPSPGPPGHGSRGAHLRFRAWSSGLAPDMTLQPHLTTTSPSHQRPRTRRRRRSAAAMSITLHTSLGDLKIEVFCESVPKTAENFLALCASGYYDESPFHRLIPSFMVQTGAPAHPDPAAGNPKGGRSIWGGAFDDEIRPSLRHTSRGVVSMANKGPGTNGSQFFITFDKASHLDGLNTIFGKVIGDDSLATLAKMEKVEVDKKSRPKEPFRIEKVTIHANPLAG</sequence>
<dbReference type="InterPro" id="IPR002130">
    <property type="entry name" value="Cyclophilin-type_PPIase_dom"/>
</dbReference>
<organism evidence="8 9">
    <name type="scientific">Purpureocillium lilacinum</name>
    <name type="common">Paecilomyces lilacinus</name>
    <dbReference type="NCBI Taxonomy" id="33203"/>
    <lineage>
        <taxon>Eukaryota</taxon>
        <taxon>Fungi</taxon>
        <taxon>Dikarya</taxon>
        <taxon>Ascomycota</taxon>
        <taxon>Pezizomycotina</taxon>
        <taxon>Sordariomycetes</taxon>
        <taxon>Hypocreomycetidae</taxon>
        <taxon>Hypocreales</taxon>
        <taxon>Ophiocordycipitaceae</taxon>
        <taxon>Purpureocillium</taxon>
    </lineage>
</organism>
<proteinExistence type="inferred from homology"/>
<keyword evidence="10" id="KW-1185">Reference proteome</keyword>
<dbReference type="InterPro" id="IPR029000">
    <property type="entry name" value="Cyclophilin-like_dom_sf"/>
</dbReference>
<dbReference type="GO" id="GO:0071013">
    <property type="term" value="C:catalytic step 2 spliceosome"/>
    <property type="evidence" value="ECO:0007669"/>
    <property type="project" value="TreeGrafter"/>
</dbReference>
<accession>A0A2U3EGX4</accession>
<name>A0A2U3EGX4_PURLI</name>
<dbReference type="SUPFAM" id="SSF50891">
    <property type="entry name" value="Cyclophilin-like"/>
    <property type="match status" value="1"/>
</dbReference>
<evidence type="ECO:0000313" key="10">
    <source>
        <dbReference type="Proteomes" id="UP001287286"/>
    </source>
</evidence>
<feature type="domain" description="PPIase cyclophilin-type" evidence="6">
    <location>
        <begin position="294"/>
        <end position="449"/>
    </location>
</feature>
<evidence type="ECO:0000313" key="9">
    <source>
        <dbReference type="Proteomes" id="UP000245956"/>
    </source>
</evidence>
<feature type="region of interest" description="Disordered" evidence="5">
    <location>
        <begin position="1"/>
        <end position="24"/>
    </location>
</feature>
<reference evidence="7" key="3">
    <citation type="submission" date="2023-11" db="EMBL/GenBank/DDBJ databases">
        <authorList>
            <person name="Beijen E."/>
            <person name="Ohm R.A."/>
        </authorList>
    </citation>
    <scope>NUCLEOTIDE SEQUENCE</scope>
    <source>
        <strain evidence="7">CBS 150709</strain>
    </source>
</reference>
<reference evidence="8 9" key="2">
    <citation type="journal article" date="2016" name="Front. Microbiol.">
        <title>Genome and transcriptome sequences reveal the specific parasitism of the nematophagous Purpureocillium lilacinum 36-1.</title>
        <authorList>
            <person name="Xie J."/>
            <person name="Li S."/>
            <person name="Mo C."/>
            <person name="Xiao X."/>
            <person name="Peng D."/>
            <person name="Wang G."/>
            <person name="Xiao Y."/>
        </authorList>
    </citation>
    <scope>NUCLEOTIDE SEQUENCE [LARGE SCALE GENOMIC DNA]</scope>
    <source>
        <strain evidence="8 9">36-1</strain>
    </source>
</reference>
<comment type="catalytic activity">
    <reaction evidence="1">
        <text>[protein]-peptidylproline (omega=180) = [protein]-peptidylproline (omega=0)</text>
        <dbReference type="Rhea" id="RHEA:16237"/>
        <dbReference type="Rhea" id="RHEA-COMP:10747"/>
        <dbReference type="Rhea" id="RHEA-COMP:10748"/>
        <dbReference type="ChEBI" id="CHEBI:83833"/>
        <dbReference type="ChEBI" id="CHEBI:83834"/>
        <dbReference type="EC" id="5.2.1.8"/>
    </reaction>
</comment>
<evidence type="ECO:0000256" key="5">
    <source>
        <dbReference type="SAM" id="MobiDB-lite"/>
    </source>
</evidence>
<dbReference type="PRINTS" id="PR00153">
    <property type="entry name" value="CSAPPISMRASE"/>
</dbReference>
<dbReference type="CDD" id="cd01928">
    <property type="entry name" value="Cyclophilin_PPIL3_like"/>
    <property type="match status" value="1"/>
</dbReference>
<feature type="compositionally biased region" description="Basic residues" evidence="5">
    <location>
        <begin position="275"/>
        <end position="285"/>
    </location>
</feature>
<dbReference type="InterPro" id="IPR044666">
    <property type="entry name" value="Cyclophilin_A-like"/>
</dbReference>